<evidence type="ECO:0000256" key="2">
    <source>
        <dbReference type="ARBA" id="ARBA00023043"/>
    </source>
</evidence>
<dbReference type="PROSITE" id="PS50088">
    <property type="entry name" value="ANK_REPEAT"/>
    <property type="match status" value="2"/>
</dbReference>
<dbReference type="Pfam" id="PF12796">
    <property type="entry name" value="Ank_2"/>
    <property type="match status" value="2"/>
</dbReference>
<dbReference type="OrthoDB" id="341259at2759"/>
<evidence type="ECO:0000313" key="5">
    <source>
        <dbReference type="EMBL" id="KDB20715.1"/>
    </source>
</evidence>
<feature type="repeat" description="ANK" evidence="3">
    <location>
        <begin position="482"/>
        <end position="514"/>
    </location>
</feature>
<dbReference type="InterPro" id="IPR051165">
    <property type="entry name" value="Multifunctional_ANK_Repeat"/>
</dbReference>
<name>A0A059IYQ9_TRIIM</name>
<reference evidence="5 6" key="1">
    <citation type="submission" date="2014-02" db="EMBL/GenBank/DDBJ databases">
        <title>The Genome Sequence of Trichophyton interdigitale MR816.</title>
        <authorList>
            <consortium name="The Broad Institute Genomics Platform"/>
            <person name="Cuomo C.A."/>
            <person name="White T.C."/>
            <person name="Graser Y."/>
            <person name="Martinez-Rossi N."/>
            <person name="Heitman J."/>
            <person name="Young S.K."/>
            <person name="Zeng Q."/>
            <person name="Gargeya S."/>
            <person name="Abouelleil A."/>
            <person name="Alvarado L."/>
            <person name="Chapman S.B."/>
            <person name="Gainer-Dewar J."/>
            <person name="Goldberg J."/>
            <person name="Griggs A."/>
            <person name="Gujja S."/>
            <person name="Hansen M."/>
            <person name="Howarth C."/>
            <person name="Imamovic A."/>
            <person name="Larimer J."/>
            <person name="Martinez D."/>
            <person name="Murphy C."/>
            <person name="Pearson M.D."/>
            <person name="Persinoti G."/>
            <person name="Poon T."/>
            <person name="Priest M."/>
            <person name="Roberts A.D."/>
            <person name="Saif S."/>
            <person name="Shea T.D."/>
            <person name="Sykes S.N."/>
            <person name="Wortman J."/>
            <person name="Nusbaum C."/>
            <person name="Birren B."/>
        </authorList>
    </citation>
    <scope>NUCLEOTIDE SEQUENCE [LARGE SCALE GENOMIC DNA]</scope>
    <source>
        <strain evidence="5 6">MR816</strain>
    </source>
</reference>
<evidence type="ECO:0000256" key="4">
    <source>
        <dbReference type="SAM" id="MobiDB-lite"/>
    </source>
</evidence>
<accession>A0A059IYQ9</accession>
<proteinExistence type="predicted"/>
<evidence type="ECO:0000313" key="6">
    <source>
        <dbReference type="Proteomes" id="UP000024533"/>
    </source>
</evidence>
<protein>
    <submittedName>
        <fullName evidence="5">Uncharacterized protein</fullName>
    </submittedName>
</protein>
<dbReference type="PANTHER" id="PTHR24123:SF33">
    <property type="entry name" value="PROTEIN HOS4"/>
    <property type="match status" value="1"/>
</dbReference>
<dbReference type="InterPro" id="IPR036770">
    <property type="entry name" value="Ankyrin_rpt-contain_sf"/>
</dbReference>
<dbReference type="Proteomes" id="UP000024533">
    <property type="component" value="Unassembled WGS sequence"/>
</dbReference>
<feature type="repeat" description="ANK" evidence="3">
    <location>
        <begin position="585"/>
        <end position="617"/>
    </location>
</feature>
<dbReference type="Gene3D" id="1.25.40.20">
    <property type="entry name" value="Ankyrin repeat-containing domain"/>
    <property type="match status" value="2"/>
</dbReference>
<organism evidence="5 6">
    <name type="scientific">Trichophyton interdigitale (strain MR816)</name>
    <dbReference type="NCBI Taxonomy" id="1215338"/>
    <lineage>
        <taxon>Eukaryota</taxon>
        <taxon>Fungi</taxon>
        <taxon>Dikarya</taxon>
        <taxon>Ascomycota</taxon>
        <taxon>Pezizomycotina</taxon>
        <taxon>Eurotiomycetes</taxon>
        <taxon>Eurotiomycetidae</taxon>
        <taxon>Onygenales</taxon>
        <taxon>Arthrodermataceae</taxon>
        <taxon>Trichophyton</taxon>
    </lineage>
</organism>
<dbReference type="SMART" id="SM00248">
    <property type="entry name" value="ANK"/>
    <property type="match status" value="6"/>
</dbReference>
<evidence type="ECO:0000256" key="3">
    <source>
        <dbReference type="PROSITE-ProRule" id="PRU00023"/>
    </source>
</evidence>
<feature type="region of interest" description="Disordered" evidence="4">
    <location>
        <begin position="778"/>
        <end position="797"/>
    </location>
</feature>
<dbReference type="HOGENOM" id="CLU_010556_0_0_1"/>
<keyword evidence="1" id="KW-0677">Repeat</keyword>
<gene>
    <name evidence="5" type="ORF">H109_07326</name>
</gene>
<dbReference type="InterPro" id="IPR002110">
    <property type="entry name" value="Ankyrin_rpt"/>
</dbReference>
<dbReference type="PROSITE" id="PS50297">
    <property type="entry name" value="ANK_REP_REGION"/>
    <property type="match status" value="2"/>
</dbReference>
<comment type="caution">
    <text evidence="5">The sequence shown here is derived from an EMBL/GenBank/DDBJ whole genome shotgun (WGS) entry which is preliminary data.</text>
</comment>
<keyword evidence="2 3" id="KW-0040">ANK repeat</keyword>
<evidence type="ECO:0000256" key="1">
    <source>
        <dbReference type="ARBA" id="ARBA00022737"/>
    </source>
</evidence>
<sequence>MDPLSVTASIIAVGTVAGKICSAFTELRSLCRSLPGRLHALNNEVADLEIVLFELASLTERRTAVLDSDRLSLQHLVKQAEVKLLELQEIVGRLRTAYRDAAVPFALGAFSKEKTRLQGLQEEIRSVKCDLNIMLGASNSQDMTDMRLQLEAISIITKESSQENIALQGQLISSLSHVDERVARVEELLRSQAQKVKEEQFTQVGPLYNIVAARRHSPHPKKAPILRDGAISTYSGPATPYRARCAPACTCACHTQLRKASPGLFGRVLGQLFIGCSGIPYLSPSCDVDTCTKYRASKISMEYWFPMGLNSTILRMQAGYQANTGLLFQLQTLRSVPDDAQCVKFALAGDIEGLKYLFANGLASPRDVSPARGYTLLRWALYGKKYATCEFLLHAGADPDYRPIAMSDNSPRIKACHFLLEGGLPEDGTDALRLIARGGHYDDFIDESNFTQIHRIVLGLSLRSLEEEIKLHPEDINAQDSMGRTPLAWAAARGDSHSVVTLLSHGADPNIIDVQISGPVSNAAARGYTACVRLLLEAGAHPDPPMPPGVKKGSPLNVAARNATDILLLKNLLDFGADPDSSGTDGDTPLIHAARTDNSSFALLFLEYGADINCISIKGATPLTTAITYNSHNVLSLILERWHEYSDCPRLKAPDLLQAVALYADVKTMQIISSMDHLRSRKDKDYIVGDFSSRLHQRPDLTDELTLAFGDLLDAINNVNITRPKSHICPEKLLEAGSMPPLLTRDQICRGEGQESPSSESGCFFSCPASPVDFFDTSDEDALGAFPDDAESQPNHP</sequence>
<dbReference type="PANTHER" id="PTHR24123">
    <property type="entry name" value="ANKYRIN REPEAT-CONTAINING"/>
    <property type="match status" value="1"/>
</dbReference>
<dbReference type="SUPFAM" id="SSF48403">
    <property type="entry name" value="Ankyrin repeat"/>
    <property type="match status" value="1"/>
</dbReference>
<dbReference type="EMBL" id="AOKY01000711">
    <property type="protein sequence ID" value="KDB20715.1"/>
    <property type="molecule type" value="Genomic_DNA"/>
</dbReference>
<dbReference type="OMA" id="ACHFLLE"/>
<dbReference type="AlphaFoldDB" id="A0A059IYQ9"/>
<dbReference type="STRING" id="1215338.A0A059IYQ9"/>
<keyword evidence="6" id="KW-1185">Reference proteome</keyword>